<accession>A0ABP3XFD0</accession>
<evidence type="ECO:0000313" key="3">
    <source>
        <dbReference type="Proteomes" id="UP001500738"/>
    </source>
</evidence>
<evidence type="ECO:0000259" key="1">
    <source>
        <dbReference type="Pfam" id="PF03358"/>
    </source>
</evidence>
<feature type="domain" description="NADPH-dependent FMN reductase-like" evidence="1">
    <location>
        <begin position="11"/>
        <end position="155"/>
    </location>
</feature>
<dbReference type="Gene3D" id="3.40.50.360">
    <property type="match status" value="1"/>
</dbReference>
<dbReference type="SUPFAM" id="SSF52218">
    <property type="entry name" value="Flavoproteins"/>
    <property type="match status" value="1"/>
</dbReference>
<sequence length="209" mass="21950">MIDRPVSTRRPRIVALGGNATTGGSAERLLRHALARCEAQGADTMLFAGEAIDLPLYAPHHSERCARAKALTGALRDAEGIIVASPAYHGTVSGVVKNALDYAQDLVSDAQPYFDGRAVGLVAVAGGWQAAGSTLATLRSITHALRGWPTPMAVTANSSQPLFDPDGLLTDRGIAAQIDIMTSQVMTFARMKAAYDAAGTERQPQVQPA</sequence>
<gene>
    <name evidence="2" type="ORF">GCM10009115_18470</name>
</gene>
<dbReference type="RefSeq" id="WP_215355248.1">
    <property type="nucleotide sequence ID" value="NZ_BAAAFE010000007.1"/>
</dbReference>
<dbReference type="Proteomes" id="UP001500738">
    <property type="component" value="Unassembled WGS sequence"/>
</dbReference>
<dbReference type="EMBL" id="BAAAFE010000007">
    <property type="protein sequence ID" value="GAA0864339.1"/>
    <property type="molecule type" value="Genomic_DNA"/>
</dbReference>
<dbReference type="InterPro" id="IPR050712">
    <property type="entry name" value="NAD(P)H-dep_reductase"/>
</dbReference>
<dbReference type="InterPro" id="IPR005025">
    <property type="entry name" value="FMN_Rdtase-like_dom"/>
</dbReference>
<protein>
    <submittedName>
        <fullName evidence="2">NAD(P)H-dependent oxidoreductase</fullName>
    </submittedName>
</protein>
<comment type="caution">
    <text evidence="2">The sequence shown here is derived from an EMBL/GenBank/DDBJ whole genome shotgun (WGS) entry which is preliminary data.</text>
</comment>
<dbReference type="PANTHER" id="PTHR30543:SF21">
    <property type="entry name" value="NAD(P)H-DEPENDENT FMN REDUCTASE LOT6"/>
    <property type="match status" value="1"/>
</dbReference>
<organism evidence="2 3">
    <name type="scientific">Sphingopyxis soli</name>
    <dbReference type="NCBI Taxonomy" id="592051"/>
    <lineage>
        <taxon>Bacteria</taxon>
        <taxon>Pseudomonadati</taxon>
        <taxon>Pseudomonadota</taxon>
        <taxon>Alphaproteobacteria</taxon>
        <taxon>Sphingomonadales</taxon>
        <taxon>Sphingomonadaceae</taxon>
        <taxon>Sphingopyxis</taxon>
    </lineage>
</organism>
<dbReference type="Pfam" id="PF03358">
    <property type="entry name" value="FMN_red"/>
    <property type="match status" value="1"/>
</dbReference>
<evidence type="ECO:0000313" key="2">
    <source>
        <dbReference type="EMBL" id="GAA0864339.1"/>
    </source>
</evidence>
<dbReference type="InterPro" id="IPR029039">
    <property type="entry name" value="Flavoprotein-like_sf"/>
</dbReference>
<keyword evidence="3" id="KW-1185">Reference proteome</keyword>
<proteinExistence type="predicted"/>
<name>A0ABP3XFD0_9SPHN</name>
<dbReference type="PANTHER" id="PTHR30543">
    <property type="entry name" value="CHROMATE REDUCTASE"/>
    <property type="match status" value="1"/>
</dbReference>
<reference evidence="3" key="1">
    <citation type="journal article" date="2019" name="Int. J. Syst. Evol. Microbiol.">
        <title>The Global Catalogue of Microorganisms (GCM) 10K type strain sequencing project: providing services to taxonomists for standard genome sequencing and annotation.</title>
        <authorList>
            <consortium name="The Broad Institute Genomics Platform"/>
            <consortium name="The Broad Institute Genome Sequencing Center for Infectious Disease"/>
            <person name="Wu L."/>
            <person name="Ma J."/>
        </authorList>
    </citation>
    <scope>NUCLEOTIDE SEQUENCE [LARGE SCALE GENOMIC DNA]</scope>
    <source>
        <strain evidence="3">JCM 15910</strain>
    </source>
</reference>